<proteinExistence type="predicted"/>
<dbReference type="PROSITE" id="PS51257">
    <property type="entry name" value="PROKAR_LIPOPROTEIN"/>
    <property type="match status" value="1"/>
</dbReference>
<dbReference type="Gene3D" id="2.60.40.3710">
    <property type="match status" value="1"/>
</dbReference>
<evidence type="ECO:0000259" key="2">
    <source>
        <dbReference type="Pfam" id="PF13205"/>
    </source>
</evidence>
<dbReference type="EMBL" id="MCRM02000012">
    <property type="protein sequence ID" value="PNV74629.1"/>
    <property type="molecule type" value="Genomic_DNA"/>
</dbReference>
<comment type="caution">
    <text evidence="3">The sequence shown here is derived from an EMBL/GenBank/DDBJ whole genome shotgun (WGS) entry which is preliminary data.</text>
</comment>
<dbReference type="Proteomes" id="UP000094669">
    <property type="component" value="Unassembled WGS sequence"/>
</dbReference>
<organism evidence="3 4">
    <name type="scientific">Leptospira inadai serovar Lyme</name>
    <dbReference type="NCBI Taxonomy" id="293084"/>
    <lineage>
        <taxon>Bacteria</taxon>
        <taxon>Pseudomonadati</taxon>
        <taxon>Spirochaetota</taxon>
        <taxon>Spirochaetia</taxon>
        <taxon>Leptospirales</taxon>
        <taxon>Leptospiraceae</taxon>
        <taxon>Leptospira</taxon>
    </lineage>
</organism>
<gene>
    <name evidence="3" type="ORF">BES34_012905</name>
</gene>
<evidence type="ECO:0000313" key="4">
    <source>
        <dbReference type="Proteomes" id="UP000094669"/>
    </source>
</evidence>
<dbReference type="Pfam" id="PF13205">
    <property type="entry name" value="Big_5"/>
    <property type="match status" value="1"/>
</dbReference>
<name>A0ABX4YHH4_9LEPT</name>
<accession>A0ABX4YHH4</accession>
<keyword evidence="4" id="KW-1185">Reference proteome</keyword>
<feature type="domain" description="SbsA Ig-like" evidence="2">
    <location>
        <begin position="94"/>
        <end position="184"/>
    </location>
</feature>
<evidence type="ECO:0000256" key="1">
    <source>
        <dbReference type="ARBA" id="ARBA00022729"/>
    </source>
</evidence>
<evidence type="ECO:0000313" key="3">
    <source>
        <dbReference type="EMBL" id="PNV74629.1"/>
    </source>
</evidence>
<reference evidence="3" key="1">
    <citation type="submission" date="2018-01" db="EMBL/GenBank/DDBJ databases">
        <title>Genomic characterization of Leptospira inadai serogroup Lyme isolated from captured rat in Brazil and comparative analysis with human reference strain.</title>
        <authorList>
            <person name="Moreno L.Z."/>
            <person name="Loureiro A.P."/>
            <person name="Miraglia F."/>
            <person name="Kremer F.S."/>
            <person name="Eslabao M.R."/>
            <person name="Dellagostin O.A."/>
            <person name="Lilenbaum W."/>
            <person name="Moreno A.M."/>
        </authorList>
    </citation>
    <scope>NUCLEOTIDE SEQUENCE [LARGE SCALE GENOMIC DNA]</scope>
    <source>
        <strain evidence="3">M34/99</strain>
    </source>
</reference>
<dbReference type="RefSeq" id="WP_020988774.1">
    <property type="nucleotide sequence ID" value="NZ_MCRM02000012.1"/>
</dbReference>
<keyword evidence="1" id="KW-0732">Signal</keyword>
<protein>
    <submittedName>
        <fullName evidence="3">Ig-like protein</fullName>
    </submittedName>
</protein>
<sequence length="1025" mass="108249">MERFNIKRVGLKNLGIFLFLIGTLTISCSGSKKGSGGMFAALLSSFGIVTDQGGNLPQGVSGSVYSPLDTPASLPANFGASGPSAILFVSSFQGVNRYKSLEIRFSKSMSQASVQSDFSLVDSLNNPLPGPGKGGIFHWASGTRLIFDPYRELAPNTTYTFTLTVNSLTSGGLALIPYQVQFTTEPDYFINTAATVGAYSNVSLGWGNTSGKDITFTTNTHLYVTSNFANPISGANPIQSITLNHMGSTDQYTICTGTCSMSSPVASNLDLIADARLSSTPGLYAFIGGNSYYYQITTVTGEVFNRYFSFNYGPVNSNPYGLLTGVSTTVMDQTQTMALFGQILQKFAHADFKVANQSFNDFASTPSTNSASNLSSRCINYYQGSITYIRNYGDNSGQYGDGYCGGNPNGGAFNVVASVLGLGNLPMYLDVFIPGISIPPTAPDGSSNITDSFYVLGNGSIGIDIYGEYSVIDLAVIGLTHDCTVLACLIGNGQDFYFTTNSTVNGSGPYTPRLARAKATTWFDSSGNINVQINRYTSSNKSPNGLYPFDPNDPITGNFYVSPWWQNLNTASMSLQDSTSGLGSFLGPITNMIATNAVPQVTPAITQSLLLDIVERVSVNALNAVLQSLNNPGLELDLPNYLPAPLANFPLILSLQVSSDAAVQQSGSNRGIVASANIALVAKPSSRLLSSNPNYHGQYAATGFVSTAPTGAAGVTAIQNAKTYLFSQSNATPGLLLGLSADTVTQAAYSLWQNGAFNLALNAAFINQIQTYAGNGALFQLTKTLLQASAIINILAPGFPSLTGLNPSNPTQTITVNGTDGVEIDLWAIHAPNGSLKQVPSGSAIPQLEVNFTDLELRIYGVPASGPKYLINTARASFKALGTIKFTPFIQPSGVTGYSNLNALSLIIDPASMSYTLDILEGTQYNPFGIDPQGVLTVVSPLIPSLIIPLVNNILGQIPLPSKASLATLTNPSNASQVCNLNTTTDKIKLLTQPIPSTQTYPFLFAGLQFQGAYATNPGNTISCP</sequence>
<dbReference type="InterPro" id="IPR032812">
    <property type="entry name" value="SbsA_Ig"/>
</dbReference>